<accession>A0A5C2RQW1</accession>
<dbReference type="CDD" id="cd05471">
    <property type="entry name" value="pepsin_like"/>
    <property type="match status" value="1"/>
</dbReference>
<dbReference type="PANTHER" id="PTHR47966">
    <property type="entry name" value="BETA-SITE APP-CLEAVING ENZYME, ISOFORM A-RELATED"/>
    <property type="match status" value="1"/>
</dbReference>
<keyword evidence="3" id="KW-0378">Hydrolase</keyword>
<dbReference type="GO" id="GO:0006508">
    <property type="term" value="P:proteolysis"/>
    <property type="evidence" value="ECO:0007669"/>
    <property type="project" value="UniProtKB-KW"/>
</dbReference>
<evidence type="ECO:0000256" key="3">
    <source>
        <dbReference type="RuleBase" id="RU000454"/>
    </source>
</evidence>
<dbReference type="Pfam" id="PF00026">
    <property type="entry name" value="Asp"/>
    <property type="match status" value="1"/>
</dbReference>
<dbReference type="STRING" id="1328759.A0A5C2RQW1"/>
<dbReference type="OrthoDB" id="771136at2759"/>
<evidence type="ECO:0000313" key="7">
    <source>
        <dbReference type="EMBL" id="RPD54022.1"/>
    </source>
</evidence>
<dbReference type="PROSITE" id="PS51767">
    <property type="entry name" value="PEPTIDASE_A1"/>
    <property type="match status" value="1"/>
</dbReference>
<dbReference type="GO" id="GO:0004190">
    <property type="term" value="F:aspartic-type endopeptidase activity"/>
    <property type="evidence" value="ECO:0007669"/>
    <property type="project" value="UniProtKB-KW"/>
</dbReference>
<dbReference type="InterPro" id="IPR001461">
    <property type="entry name" value="Aspartic_peptidase_A1"/>
</dbReference>
<protein>
    <submittedName>
        <fullName evidence="7">Acid protease</fullName>
    </submittedName>
</protein>
<dbReference type="SUPFAM" id="SSF50630">
    <property type="entry name" value="Acid proteases"/>
    <property type="match status" value="1"/>
</dbReference>
<feature type="domain" description="Peptidase A1" evidence="6">
    <location>
        <begin position="54"/>
        <end position="385"/>
    </location>
</feature>
<gene>
    <name evidence="7" type="ORF">L227DRAFT_512462</name>
</gene>
<evidence type="ECO:0000313" key="8">
    <source>
        <dbReference type="Proteomes" id="UP000313359"/>
    </source>
</evidence>
<proteinExistence type="inferred from homology"/>
<feature type="transmembrane region" description="Helical" evidence="4">
    <location>
        <begin position="474"/>
        <end position="501"/>
    </location>
</feature>
<evidence type="ECO:0000256" key="4">
    <source>
        <dbReference type="SAM" id="Phobius"/>
    </source>
</evidence>
<keyword evidence="8" id="KW-1185">Reference proteome</keyword>
<dbReference type="PRINTS" id="PR00792">
    <property type="entry name" value="PEPSIN"/>
</dbReference>
<keyword evidence="5" id="KW-0732">Signal</keyword>
<evidence type="ECO:0000256" key="2">
    <source>
        <dbReference type="ARBA" id="ARBA00022750"/>
    </source>
</evidence>
<evidence type="ECO:0000259" key="6">
    <source>
        <dbReference type="PROSITE" id="PS51767"/>
    </source>
</evidence>
<feature type="signal peptide" evidence="5">
    <location>
        <begin position="1"/>
        <end position="25"/>
    </location>
</feature>
<keyword evidence="4" id="KW-1133">Transmembrane helix</keyword>
<reference evidence="7" key="1">
    <citation type="journal article" date="2018" name="Genome Biol. Evol.">
        <title>Genomics and development of Lentinus tigrinus, a white-rot wood-decaying mushroom with dimorphic fruiting bodies.</title>
        <authorList>
            <person name="Wu B."/>
            <person name="Xu Z."/>
            <person name="Knudson A."/>
            <person name="Carlson A."/>
            <person name="Chen N."/>
            <person name="Kovaka S."/>
            <person name="LaButti K."/>
            <person name="Lipzen A."/>
            <person name="Pennachio C."/>
            <person name="Riley R."/>
            <person name="Schakwitz W."/>
            <person name="Umezawa K."/>
            <person name="Ohm R.A."/>
            <person name="Grigoriev I.V."/>
            <person name="Nagy L.G."/>
            <person name="Gibbons J."/>
            <person name="Hibbett D."/>
        </authorList>
    </citation>
    <scope>NUCLEOTIDE SEQUENCE [LARGE SCALE GENOMIC DNA]</scope>
    <source>
        <strain evidence="7">ALCF2SS1-6</strain>
    </source>
</reference>
<evidence type="ECO:0000256" key="1">
    <source>
        <dbReference type="ARBA" id="ARBA00007447"/>
    </source>
</evidence>
<dbReference type="InterPro" id="IPR001969">
    <property type="entry name" value="Aspartic_peptidase_AS"/>
</dbReference>
<name>A0A5C2RQW1_9APHY</name>
<organism evidence="7 8">
    <name type="scientific">Lentinus tigrinus ALCF2SS1-6</name>
    <dbReference type="NCBI Taxonomy" id="1328759"/>
    <lineage>
        <taxon>Eukaryota</taxon>
        <taxon>Fungi</taxon>
        <taxon>Dikarya</taxon>
        <taxon>Basidiomycota</taxon>
        <taxon>Agaricomycotina</taxon>
        <taxon>Agaricomycetes</taxon>
        <taxon>Polyporales</taxon>
        <taxon>Polyporaceae</taxon>
        <taxon>Lentinus</taxon>
    </lineage>
</organism>
<feature type="chain" id="PRO_5022757439" evidence="5">
    <location>
        <begin position="26"/>
        <end position="539"/>
    </location>
</feature>
<dbReference type="InterPro" id="IPR034164">
    <property type="entry name" value="Pepsin-like_dom"/>
</dbReference>
<dbReference type="EMBL" id="ML122312">
    <property type="protein sequence ID" value="RPD54022.1"/>
    <property type="molecule type" value="Genomic_DNA"/>
</dbReference>
<dbReference type="AlphaFoldDB" id="A0A5C2RQW1"/>
<keyword evidence="2 3" id="KW-0064">Aspartyl protease</keyword>
<dbReference type="InterPro" id="IPR033121">
    <property type="entry name" value="PEPTIDASE_A1"/>
</dbReference>
<comment type="similarity">
    <text evidence="1 3">Belongs to the peptidase A1 family.</text>
</comment>
<dbReference type="PANTHER" id="PTHR47966:SF57">
    <property type="entry name" value="PEPTIDASE A1 DOMAIN-CONTAINING PROTEIN"/>
    <property type="match status" value="1"/>
</dbReference>
<dbReference type="InterPro" id="IPR021109">
    <property type="entry name" value="Peptidase_aspartic_dom_sf"/>
</dbReference>
<keyword evidence="4" id="KW-0472">Membrane</keyword>
<sequence length="539" mass="57667">MFIPSLLPLLELLSALTIYSTVVSSQRSGYGFTVSQYGMTSNDIGVTTRDDVQYLVNITLSGEDFTVILDTGSTDLWVAAEGRDVKLTNTTDLETSLVYGQGQVAGNIAFAELQVGEYIIPSQAFINATTVTNMPPGAQGILGMAFDNVQVAQTLQMAWGAEAADELGRAFITNVFAMNASAPNNFDVQLGRIDGPNDVSTGTFIISAHEDGYEDVAEAPKLPRVRPEHWSLIVDEMRLNGEPFAFNKSSVSGVPQGKVIAILDTGFSLPPLPQPAVDAIYSKIPGAAFWTSPIINSWIIPCNSSTDLLLRLREYPVHPLDLSLPQVFPILDNGAEKNVTVCVATYQYLNLDPTQFAGFDLILGDAFLRSVYASFDYGDYNPTNHTNGTPFVQMVSTVDPHSAMDEFKEGRAELLSALPPTIDPSVFVKAPLSPSVTGQGNATSTDSVDSGAVRGALAEDGDTGFSSTGGLGKYGVVALALLGTNLLVGVLIFAVTLTMCVRGVKGKSRELGSRYTPVRFKETVDNDPESGSLARYSDH</sequence>
<keyword evidence="3 7" id="KW-0645">Protease</keyword>
<keyword evidence="4" id="KW-0812">Transmembrane</keyword>
<dbReference type="Proteomes" id="UP000313359">
    <property type="component" value="Unassembled WGS sequence"/>
</dbReference>
<dbReference type="PROSITE" id="PS00141">
    <property type="entry name" value="ASP_PROTEASE"/>
    <property type="match status" value="1"/>
</dbReference>
<evidence type="ECO:0000256" key="5">
    <source>
        <dbReference type="SAM" id="SignalP"/>
    </source>
</evidence>
<dbReference type="Gene3D" id="2.40.70.10">
    <property type="entry name" value="Acid Proteases"/>
    <property type="match status" value="2"/>
</dbReference>